<dbReference type="GO" id="GO:0005044">
    <property type="term" value="F:scavenger receptor activity"/>
    <property type="evidence" value="ECO:0007669"/>
    <property type="project" value="InterPro"/>
</dbReference>
<feature type="domain" description="EGF-like" evidence="3">
    <location>
        <begin position="563"/>
        <end position="597"/>
    </location>
</feature>
<name>A0A2T7NU90_POMCA</name>
<feature type="domain" description="Laminin EGF-like" evidence="2">
    <location>
        <begin position="316"/>
        <end position="358"/>
    </location>
</feature>
<gene>
    <name evidence="4" type="ORF">C0Q70_15191</name>
</gene>
<protein>
    <recommendedName>
        <fullName evidence="6">EGF-like domain-containing protein</fullName>
    </recommendedName>
</protein>
<evidence type="ECO:0000313" key="5">
    <source>
        <dbReference type="Proteomes" id="UP000245119"/>
    </source>
</evidence>
<comment type="caution">
    <text evidence="4">The sequence shown here is derived from an EMBL/GenBank/DDBJ whole genome shotgun (WGS) entry which is preliminary data.</text>
</comment>
<feature type="domain" description="EGF-like" evidence="3">
    <location>
        <begin position="701"/>
        <end position="735"/>
    </location>
</feature>
<dbReference type="Proteomes" id="UP000245119">
    <property type="component" value="Linkage Group LG9"/>
</dbReference>
<dbReference type="SMART" id="SM00180">
    <property type="entry name" value="EGF_Lam"/>
    <property type="match status" value="2"/>
</dbReference>
<dbReference type="SMART" id="SM00181">
    <property type="entry name" value="EGF"/>
    <property type="match status" value="7"/>
</dbReference>
<feature type="domain" description="Laminin EGF-like" evidence="2">
    <location>
        <begin position="660"/>
        <end position="702"/>
    </location>
</feature>
<reference evidence="4 5" key="1">
    <citation type="submission" date="2018-04" db="EMBL/GenBank/DDBJ databases">
        <title>The genome of golden apple snail Pomacea canaliculata provides insight into stress tolerance and invasive adaptation.</title>
        <authorList>
            <person name="Liu C."/>
            <person name="Liu B."/>
            <person name="Ren Y."/>
            <person name="Zhang Y."/>
            <person name="Wang H."/>
            <person name="Li S."/>
            <person name="Jiang F."/>
            <person name="Yin L."/>
            <person name="Zhang G."/>
            <person name="Qian W."/>
            <person name="Fan W."/>
        </authorList>
    </citation>
    <scope>NUCLEOTIDE SEQUENCE [LARGE SCALE GENOMIC DNA]</scope>
    <source>
        <strain evidence="4">SZHN2017</strain>
        <tissue evidence="4">Muscle</tissue>
    </source>
</reference>
<keyword evidence="5" id="KW-1185">Reference proteome</keyword>
<feature type="domain" description="EGF-like" evidence="3">
    <location>
        <begin position="311"/>
        <end position="346"/>
    </location>
</feature>
<feature type="domain" description="EGF-like" evidence="3">
    <location>
        <begin position="60"/>
        <end position="96"/>
    </location>
</feature>
<feature type="domain" description="EGF-like" evidence="3">
    <location>
        <begin position="599"/>
        <end position="644"/>
    </location>
</feature>
<feature type="domain" description="EGF-like" evidence="3">
    <location>
        <begin position="421"/>
        <end position="457"/>
    </location>
</feature>
<sequence>MSTDPKRVEQIKCTSEVRGTNVIISIPSQESSKAKDPPELSICEVAIFGHGCRPGLFGTNCNQRCGLCARGRSECDPETGRCIGGCQAGWGGTHCLSANVAPHQITNYAGIVEYGRRKEVDGSTFRDDSLSCLFMKRQPEKPHELRWQLTLPKKYLIKEIIIVSPRNRAMRYGLRSISITLDNKLCTSIKKQDIKDVHRLQCRSGRSVYAQEVTINVDDRNSQEMYLCEVEVLVCPQGSWGDNCVRQCPQCNRNQFCDSITGQCLPCPNGEKCPSGEIHLPSAPVDEVVVQTETVVQLVESKCSVGFWGPNCTLPCNCVDHKEQCYQTDGSCKTGCRPGYEGLNCLKKCEPTFFGQNCESECRCSDAFEYCDFVTGKCRQGCEQGFSGSSCQTPVPGVEVHEESNYIPTLFNCELGMFGPLCTDRCNCRRKDEVCQAVTGECPVSGCAPGFTHVDCQTECHDLSFGLECQKNCRCLDPLEVCNKATGECKISGCSKGFTELDCHTPCQAFTHGPNCKFKCRCKDRSEVCEPVTGQCTSGCEAGFDPLDIYCNKTCKPGTYGQDCVQTCGNCMQDTCDPVNGTCKGDCDNGWEGVLCKKECDPGLWGPQCSRKCHCKDPNEKCDHITGECKTSGCPAGFSGKSCYTECTDGFYGENCIQPCGKCEGGGAMCDKKTGQCVRCIPGFSGQKCEQACKPEYWGKDCTSKCGRCFMGDCDEGSGKCKHGCLGGYQGAHCHEMCVAGRYGDNCDKVCGKCDKYCNATTGVCSPSGCQDNFAGSKCLHDCGKQGTCDVPCGHCNGGDAKCDKKLGVCTGTPLCEPGYYGVSCKDPCPPGKCGEGTTDFCLNICGHCLINGTTCDSRTCGCPEGKCQAAYEGELCNKLIHESCRKLTVCIKCPNCRFGIDDCDFSTGKCKSGCAPGYIEPYCNQNACPMDLGVGTDAIVPTDYVLVTISTARVPPDVCSLSTNMQRMARNVNYT</sequence>
<evidence type="ECO:0000313" key="4">
    <source>
        <dbReference type="EMBL" id="PVD24706.1"/>
    </source>
</evidence>
<evidence type="ECO:0000256" key="1">
    <source>
        <dbReference type="ARBA" id="ARBA00022536"/>
    </source>
</evidence>
<evidence type="ECO:0008006" key="6">
    <source>
        <dbReference type="Google" id="ProtNLM"/>
    </source>
</evidence>
<evidence type="ECO:0000259" key="3">
    <source>
        <dbReference type="SMART" id="SM00181"/>
    </source>
</evidence>
<feature type="domain" description="EGF-like" evidence="3">
    <location>
        <begin position="646"/>
        <end position="690"/>
    </location>
</feature>
<dbReference type="InterPro" id="IPR002049">
    <property type="entry name" value="LE_dom"/>
</dbReference>
<evidence type="ECO:0000259" key="2">
    <source>
        <dbReference type="SMART" id="SM00180"/>
    </source>
</evidence>
<dbReference type="InterPro" id="IPR000742">
    <property type="entry name" value="EGF"/>
</dbReference>
<dbReference type="PANTHER" id="PTHR24043:SF8">
    <property type="entry name" value="EGF-LIKE DOMAIN-CONTAINING PROTEIN"/>
    <property type="match status" value="1"/>
</dbReference>
<dbReference type="InterPro" id="IPR042635">
    <property type="entry name" value="MEGF10/SREC1/2-like"/>
</dbReference>
<dbReference type="PANTHER" id="PTHR24043">
    <property type="entry name" value="SCAVENGER RECEPTOR CLASS F"/>
    <property type="match status" value="1"/>
</dbReference>
<dbReference type="Gene3D" id="2.170.300.10">
    <property type="entry name" value="Tie2 ligand-binding domain superfamily"/>
    <property type="match status" value="4"/>
</dbReference>
<proteinExistence type="predicted"/>
<dbReference type="Gene3D" id="2.60.120.260">
    <property type="entry name" value="Galactose-binding domain-like"/>
    <property type="match status" value="1"/>
</dbReference>
<keyword evidence="1" id="KW-0245">EGF-like domain</keyword>
<accession>A0A2T7NU90</accession>
<dbReference type="EMBL" id="PZQS01000009">
    <property type="protein sequence ID" value="PVD24706.1"/>
    <property type="molecule type" value="Genomic_DNA"/>
</dbReference>
<dbReference type="AlphaFoldDB" id="A0A2T7NU90"/>
<dbReference type="OrthoDB" id="27819at2759"/>
<organism evidence="4 5">
    <name type="scientific">Pomacea canaliculata</name>
    <name type="common">Golden apple snail</name>
    <dbReference type="NCBI Taxonomy" id="400727"/>
    <lineage>
        <taxon>Eukaryota</taxon>
        <taxon>Metazoa</taxon>
        <taxon>Spiralia</taxon>
        <taxon>Lophotrochozoa</taxon>
        <taxon>Mollusca</taxon>
        <taxon>Gastropoda</taxon>
        <taxon>Caenogastropoda</taxon>
        <taxon>Architaenioglossa</taxon>
        <taxon>Ampullarioidea</taxon>
        <taxon>Ampullariidae</taxon>
        <taxon>Pomacea</taxon>
    </lineage>
</organism>